<dbReference type="EMBL" id="UYRT01089652">
    <property type="protein sequence ID" value="VDN35168.1"/>
    <property type="molecule type" value="Genomic_DNA"/>
</dbReference>
<reference evidence="3" key="1">
    <citation type="submission" date="2016-06" db="UniProtKB">
        <authorList>
            <consortium name="WormBaseParasite"/>
        </authorList>
    </citation>
    <scope>IDENTIFICATION</scope>
</reference>
<evidence type="ECO:0000313" key="3">
    <source>
        <dbReference type="WBParaSite" id="GPUH_0002006301-mRNA-1"/>
    </source>
</evidence>
<keyword evidence="2" id="KW-1185">Reference proteome</keyword>
<evidence type="ECO:0000313" key="2">
    <source>
        <dbReference type="Proteomes" id="UP000271098"/>
    </source>
</evidence>
<proteinExistence type="predicted"/>
<reference evidence="1 2" key="2">
    <citation type="submission" date="2018-11" db="EMBL/GenBank/DDBJ databases">
        <authorList>
            <consortium name="Pathogen Informatics"/>
        </authorList>
    </citation>
    <scope>NUCLEOTIDE SEQUENCE [LARGE SCALE GENOMIC DNA]</scope>
</reference>
<gene>
    <name evidence="1" type="ORF">GPUH_LOCUS20037</name>
</gene>
<dbReference type="AlphaFoldDB" id="A0A183EGE7"/>
<accession>A0A183EGE7</accession>
<protein>
    <submittedName>
        <fullName evidence="3">Transposase</fullName>
    </submittedName>
</protein>
<name>A0A183EGE7_9BILA</name>
<dbReference type="WBParaSite" id="GPUH_0002006301-mRNA-1">
    <property type="protein sequence ID" value="GPUH_0002006301-mRNA-1"/>
    <property type="gene ID" value="GPUH_0002006301"/>
</dbReference>
<evidence type="ECO:0000313" key="1">
    <source>
        <dbReference type="EMBL" id="VDN35168.1"/>
    </source>
</evidence>
<dbReference type="Proteomes" id="UP000271098">
    <property type="component" value="Unassembled WGS sequence"/>
</dbReference>
<organism evidence="3">
    <name type="scientific">Gongylonema pulchrum</name>
    <dbReference type="NCBI Taxonomy" id="637853"/>
    <lineage>
        <taxon>Eukaryota</taxon>
        <taxon>Metazoa</taxon>
        <taxon>Ecdysozoa</taxon>
        <taxon>Nematoda</taxon>
        <taxon>Chromadorea</taxon>
        <taxon>Rhabditida</taxon>
        <taxon>Spirurina</taxon>
        <taxon>Spiruromorpha</taxon>
        <taxon>Spiruroidea</taxon>
        <taxon>Gongylonematidae</taxon>
        <taxon>Gongylonema</taxon>
    </lineage>
</organism>
<sequence length="98" mass="11018">MVLCRATGLCARLIREWTLKEFREPYDRDESQANARNLQTEPVPTSEFLLTRESALALDLTSARKFILACETVLAHEFATSSESMPAQKPVFASIRNG</sequence>